<reference evidence="3 4" key="1">
    <citation type="journal article" date="2013" name="Genome Biol.">
        <title>Genome of Acanthamoeba castellanii highlights extensive lateral gene transfer and early evolution of tyrosine kinase signaling.</title>
        <authorList>
            <person name="Clarke M."/>
            <person name="Lohan A.J."/>
            <person name="Liu B."/>
            <person name="Lagkouvardos I."/>
            <person name="Roy S."/>
            <person name="Zafar N."/>
            <person name="Bertelli C."/>
            <person name="Schilde C."/>
            <person name="Kianianmomeni A."/>
            <person name="Burglin T.R."/>
            <person name="Frech C."/>
            <person name="Turcotte B."/>
            <person name="Kopec K.O."/>
            <person name="Synnott J.M."/>
            <person name="Choo C."/>
            <person name="Paponov I."/>
            <person name="Finkler A."/>
            <person name="Soon Heng Tan C."/>
            <person name="Hutchins A.P."/>
            <person name="Weinmeier T."/>
            <person name="Rattei T."/>
            <person name="Chu J.S."/>
            <person name="Gimenez G."/>
            <person name="Irimia M."/>
            <person name="Rigden D.J."/>
            <person name="Fitzpatrick D.A."/>
            <person name="Lorenzo-Morales J."/>
            <person name="Bateman A."/>
            <person name="Chiu C.H."/>
            <person name="Tang P."/>
            <person name="Hegemann P."/>
            <person name="Fromm H."/>
            <person name="Raoult D."/>
            <person name="Greub G."/>
            <person name="Miranda-Saavedra D."/>
            <person name="Chen N."/>
            <person name="Nash P."/>
            <person name="Ginger M.L."/>
            <person name="Horn M."/>
            <person name="Schaap P."/>
            <person name="Caler L."/>
            <person name="Loftus B."/>
        </authorList>
    </citation>
    <scope>NUCLEOTIDE SEQUENCE [LARGE SCALE GENOMIC DNA]</scope>
    <source>
        <strain evidence="3 4">Neff</strain>
    </source>
</reference>
<evidence type="ECO:0000256" key="1">
    <source>
        <dbReference type="SAM" id="MobiDB-lite"/>
    </source>
</evidence>
<gene>
    <name evidence="3" type="ORF">ACA1_076830</name>
</gene>
<evidence type="ECO:0000313" key="3">
    <source>
        <dbReference type="EMBL" id="ELR13830.1"/>
    </source>
</evidence>
<name>L8GL81_ACACF</name>
<evidence type="ECO:0000259" key="2">
    <source>
        <dbReference type="SMART" id="SM00717"/>
    </source>
</evidence>
<dbReference type="CDD" id="cd00167">
    <property type="entry name" value="SANT"/>
    <property type="match status" value="1"/>
</dbReference>
<proteinExistence type="predicted"/>
<dbReference type="GO" id="GO:0003677">
    <property type="term" value="F:DNA binding"/>
    <property type="evidence" value="ECO:0007669"/>
    <property type="project" value="UniProtKB-KW"/>
</dbReference>
<dbReference type="EMBL" id="KB008074">
    <property type="protein sequence ID" value="ELR13830.1"/>
    <property type="molecule type" value="Genomic_DNA"/>
</dbReference>
<sequence>MEDIEELCAYDEEGEGEGEPFFYALARHCSEVARSCRVVAEEYRAVAEHGGKRRKRNREAEEGGSADDARLKPHRRKRTGSSTKRTSLPPGVWSVEDLEKFEEGVARWGLSSPDAIIALLPSRPPDDVRERLETLRRVRSWDDDSEEDAGSFTGMRFPGA</sequence>
<accession>L8GL81</accession>
<organism evidence="3 4">
    <name type="scientific">Acanthamoeba castellanii (strain ATCC 30010 / Neff)</name>
    <dbReference type="NCBI Taxonomy" id="1257118"/>
    <lineage>
        <taxon>Eukaryota</taxon>
        <taxon>Amoebozoa</taxon>
        <taxon>Discosea</taxon>
        <taxon>Longamoebia</taxon>
        <taxon>Centramoebida</taxon>
        <taxon>Acanthamoebidae</taxon>
        <taxon>Acanthamoeba</taxon>
    </lineage>
</organism>
<feature type="domain" description="Myb-like" evidence="2">
    <location>
        <begin position="89"/>
        <end position="138"/>
    </location>
</feature>
<dbReference type="RefSeq" id="XP_004335843.1">
    <property type="nucleotide sequence ID" value="XM_004335795.1"/>
</dbReference>
<feature type="region of interest" description="Disordered" evidence="1">
    <location>
        <begin position="137"/>
        <end position="160"/>
    </location>
</feature>
<dbReference type="VEuPathDB" id="AmoebaDB:ACA1_076830"/>
<dbReference type="SMART" id="SM00717">
    <property type="entry name" value="SANT"/>
    <property type="match status" value="1"/>
</dbReference>
<dbReference type="KEGG" id="acan:ACA1_076830"/>
<dbReference type="Proteomes" id="UP000011083">
    <property type="component" value="Unassembled WGS sequence"/>
</dbReference>
<dbReference type="InterPro" id="IPR001005">
    <property type="entry name" value="SANT/Myb"/>
</dbReference>
<dbReference type="GeneID" id="14914331"/>
<keyword evidence="4" id="KW-1185">Reference proteome</keyword>
<keyword evidence="3" id="KW-0238">DNA-binding</keyword>
<dbReference type="Pfam" id="PF00249">
    <property type="entry name" value="Myb_DNA-binding"/>
    <property type="match status" value="1"/>
</dbReference>
<evidence type="ECO:0000313" key="4">
    <source>
        <dbReference type="Proteomes" id="UP000011083"/>
    </source>
</evidence>
<dbReference type="AlphaFoldDB" id="L8GL81"/>
<protein>
    <submittedName>
        <fullName evidence="3">Myb family DNA-binding domain containing protein</fullName>
    </submittedName>
</protein>
<feature type="region of interest" description="Disordered" evidence="1">
    <location>
        <begin position="48"/>
        <end position="90"/>
    </location>
</feature>